<proteinExistence type="predicted"/>
<evidence type="ECO:0000256" key="1">
    <source>
        <dbReference type="SAM" id="MobiDB-lite"/>
    </source>
</evidence>
<name>A0ABU2UV20_9ACTN</name>
<feature type="compositionally biased region" description="Basic and acidic residues" evidence="1">
    <location>
        <begin position="470"/>
        <end position="489"/>
    </location>
</feature>
<accession>A0ABU2UV20</accession>
<gene>
    <name evidence="2" type="ORF">RM863_33095</name>
</gene>
<evidence type="ECO:0000313" key="3">
    <source>
        <dbReference type="Proteomes" id="UP001180489"/>
    </source>
</evidence>
<organism evidence="2 3">
    <name type="scientific">Streptomyces hintoniae</name>
    <dbReference type="NCBI Taxonomy" id="3075521"/>
    <lineage>
        <taxon>Bacteria</taxon>
        <taxon>Bacillati</taxon>
        <taxon>Actinomycetota</taxon>
        <taxon>Actinomycetes</taxon>
        <taxon>Kitasatosporales</taxon>
        <taxon>Streptomycetaceae</taxon>
        <taxon>Streptomyces</taxon>
    </lineage>
</organism>
<dbReference type="RefSeq" id="WP_311637387.1">
    <property type="nucleotide sequence ID" value="NZ_JAVRFF010000051.1"/>
</dbReference>
<dbReference type="EMBL" id="JAVRFF010000051">
    <property type="protein sequence ID" value="MDT0476968.1"/>
    <property type="molecule type" value="Genomic_DNA"/>
</dbReference>
<keyword evidence="3" id="KW-1185">Reference proteome</keyword>
<feature type="region of interest" description="Disordered" evidence="1">
    <location>
        <begin position="261"/>
        <end position="308"/>
    </location>
</feature>
<protein>
    <submittedName>
        <fullName evidence="2">Uncharacterized protein</fullName>
    </submittedName>
</protein>
<dbReference type="Proteomes" id="UP001180489">
    <property type="component" value="Unassembled WGS sequence"/>
</dbReference>
<evidence type="ECO:0000313" key="2">
    <source>
        <dbReference type="EMBL" id="MDT0476968.1"/>
    </source>
</evidence>
<feature type="region of interest" description="Disordered" evidence="1">
    <location>
        <begin position="440"/>
        <end position="489"/>
    </location>
</feature>
<comment type="caution">
    <text evidence="2">The sequence shown here is derived from an EMBL/GenBank/DDBJ whole genome shotgun (WGS) entry which is preliminary data.</text>
</comment>
<reference evidence="2" key="1">
    <citation type="submission" date="2024-05" db="EMBL/GenBank/DDBJ databases">
        <title>30 novel species of actinomycetes from the DSMZ collection.</title>
        <authorList>
            <person name="Nouioui I."/>
        </authorList>
    </citation>
    <scope>NUCLEOTIDE SEQUENCE</scope>
    <source>
        <strain evidence="2">DSM 41014</strain>
    </source>
</reference>
<sequence length="504" mass="52599">MPGPETERVRVALAEDGTVRVTTGRADAVRATGLAFDRAVLGVAGAVLTWPVLGPPGLPDAEIHDVGRAQQWLWAVYGETVAGAVDAAGMVDEARAGATDEPGTVDGVGAGTVGATGASDPVTAPVTAPAVDARAGALAGSAARLALGHWAARWWPTSYLDGIPALEPDLFGLELAALTHTCQQLFDDVEDQPDANAGELIDDHRAALGPLLRWWRAAPPGTTTARRLDVVVRLIDDAADGAGLDGEELRALRAALERHGVTGETAAGSTVPVEPPDWTSPFDEPTDSPSPFDEPTDPASPFDEPAGLSAPVDVGELFARRHHDYALAAGEPLVAGGRVIARGAGTNDWRRYPPGFVDAAENAVTWTASAVGAGRRIEVDVVADVAAPVGGARLAAEVHVNGGPPHRVPLARRDDVWTGRADVHIPEAGPPRIEVGILLPGFDPEPSPTLEPSSRTDRDAVRALARRRLARAEEQPPARRESDEAHEPFLAEIAAAATTAEEDY</sequence>